<organism evidence="7 8">
    <name type="scientific">Penicillium hordei</name>
    <dbReference type="NCBI Taxonomy" id="40994"/>
    <lineage>
        <taxon>Eukaryota</taxon>
        <taxon>Fungi</taxon>
        <taxon>Dikarya</taxon>
        <taxon>Ascomycota</taxon>
        <taxon>Pezizomycotina</taxon>
        <taxon>Eurotiomycetes</taxon>
        <taxon>Eurotiomycetidae</taxon>
        <taxon>Eurotiales</taxon>
        <taxon>Aspergillaceae</taxon>
        <taxon>Penicillium</taxon>
    </lineage>
</organism>
<sequence length="611" mass="68972">MERSKPAGQSSTYGQACMHCYKAKSRCVRTPNGDKCERCFRLKKRCQPSESGRRRNTQMAEESDMRIARLEDKMEILLSAMQSLVSQGALGTSAIALQSLQPVHSLDGHSNSSSTSYSNGTLVNTSAGLADSIATASLNPNMLFSSHHYSLPSSVPSPNQADERLDFFRSRMLPYFPFINLTPDMTSSYLRHNRPFLFQAIYTVTIFSTQERLTQVDELKRVLFTSALLEVQSNVDLLLGLLTYLAWSTDAFLGKAGLVSRLMMLAISIVYDLRLFKPSSPDVQAMMSITQGRDNGITQSPNDQMPDELLEKQRALLACFVLSSNVSSHLGRQDAIRWTPQMEEALRAITLSKSCPADELFIFQVRLQLLKQRADYVRQQDEADCARTGTTPTAASAPRFLYLKILRTQLHELRSSFPPDLQHIGQTGQIGDGGTLLDFQRLECLWQSVENIKSWLDEFYRIPCSKLVGQPFHLWSQMILSITILKYLSTLKDPEWDCEALRNTVDLTSTMDCMAQKLDQSSNEPELQCDDHLLKLLSKLLTKCRLWAEARWSMASQLQDVETRPCQSANPDTTGHNNHIPDLDQMTWMQSMDLADDQWLEGVLGIPITFY</sequence>
<comment type="caution">
    <text evidence="7">The sequence shown here is derived from an EMBL/GenBank/DDBJ whole genome shotgun (WGS) entry which is preliminary data.</text>
</comment>
<evidence type="ECO:0000256" key="1">
    <source>
        <dbReference type="ARBA" id="ARBA00004123"/>
    </source>
</evidence>
<dbReference type="AlphaFoldDB" id="A0AAD6H2V2"/>
<dbReference type="Gene3D" id="4.10.240.10">
    <property type="entry name" value="Zn(2)-C6 fungal-type DNA-binding domain"/>
    <property type="match status" value="1"/>
</dbReference>
<evidence type="ECO:0000256" key="3">
    <source>
        <dbReference type="ARBA" id="ARBA00023125"/>
    </source>
</evidence>
<dbReference type="Proteomes" id="UP001213799">
    <property type="component" value="Unassembled WGS sequence"/>
</dbReference>
<evidence type="ECO:0000256" key="6">
    <source>
        <dbReference type="SAM" id="Coils"/>
    </source>
</evidence>
<evidence type="ECO:0000256" key="2">
    <source>
        <dbReference type="ARBA" id="ARBA00023015"/>
    </source>
</evidence>
<dbReference type="SUPFAM" id="SSF57701">
    <property type="entry name" value="Zn2/Cys6 DNA-binding domain"/>
    <property type="match status" value="1"/>
</dbReference>
<dbReference type="PANTHER" id="PTHR31845:SF18">
    <property type="entry name" value="ZN(II)2CYS6 TRANSCRIPTION FACTOR (EUROFUNG)"/>
    <property type="match status" value="1"/>
</dbReference>
<proteinExistence type="predicted"/>
<reference evidence="7" key="1">
    <citation type="journal article" date="2023" name="IMA Fungus">
        <title>Comparative genomic study of the Penicillium genus elucidates a diverse pangenome and 15 lateral gene transfer events.</title>
        <authorList>
            <person name="Petersen C."/>
            <person name="Sorensen T."/>
            <person name="Nielsen M.R."/>
            <person name="Sondergaard T.E."/>
            <person name="Sorensen J.L."/>
            <person name="Fitzpatrick D.A."/>
            <person name="Frisvad J.C."/>
            <person name="Nielsen K.L."/>
        </authorList>
    </citation>
    <scope>NUCLEOTIDE SEQUENCE</scope>
    <source>
        <strain evidence="7">IBT 12815</strain>
    </source>
</reference>
<dbReference type="RefSeq" id="XP_056754189.1">
    <property type="nucleotide sequence ID" value="XM_056894441.1"/>
</dbReference>
<dbReference type="InterPro" id="IPR036864">
    <property type="entry name" value="Zn2-C6_fun-type_DNA-bd_sf"/>
</dbReference>
<evidence type="ECO:0008006" key="9">
    <source>
        <dbReference type="Google" id="ProtNLM"/>
    </source>
</evidence>
<evidence type="ECO:0000256" key="4">
    <source>
        <dbReference type="ARBA" id="ARBA00023163"/>
    </source>
</evidence>
<dbReference type="GO" id="GO:0000981">
    <property type="term" value="F:DNA-binding transcription factor activity, RNA polymerase II-specific"/>
    <property type="evidence" value="ECO:0007669"/>
    <property type="project" value="InterPro"/>
</dbReference>
<dbReference type="GO" id="GO:0008270">
    <property type="term" value="F:zinc ion binding"/>
    <property type="evidence" value="ECO:0007669"/>
    <property type="project" value="InterPro"/>
</dbReference>
<dbReference type="InterPro" id="IPR051089">
    <property type="entry name" value="prtT"/>
</dbReference>
<dbReference type="GO" id="GO:0000976">
    <property type="term" value="F:transcription cis-regulatory region binding"/>
    <property type="evidence" value="ECO:0007669"/>
    <property type="project" value="TreeGrafter"/>
</dbReference>
<accession>A0AAD6H2V2</accession>
<dbReference type="PANTHER" id="PTHR31845">
    <property type="entry name" value="FINGER DOMAIN PROTEIN, PUTATIVE-RELATED"/>
    <property type="match status" value="1"/>
</dbReference>
<evidence type="ECO:0000313" key="8">
    <source>
        <dbReference type="Proteomes" id="UP001213799"/>
    </source>
</evidence>
<keyword evidence="4" id="KW-0804">Transcription</keyword>
<reference evidence="7" key="2">
    <citation type="submission" date="2023-01" db="EMBL/GenBank/DDBJ databases">
        <authorList>
            <person name="Petersen C."/>
        </authorList>
    </citation>
    <scope>NUCLEOTIDE SEQUENCE</scope>
    <source>
        <strain evidence="7">IBT 12815</strain>
    </source>
</reference>
<dbReference type="EMBL" id="JAQJAE010000002">
    <property type="protein sequence ID" value="KAJ5606764.1"/>
    <property type="molecule type" value="Genomic_DNA"/>
</dbReference>
<keyword evidence="8" id="KW-1185">Reference proteome</keyword>
<evidence type="ECO:0000313" key="7">
    <source>
        <dbReference type="EMBL" id="KAJ5606764.1"/>
    </source>
</evidence>
<keyword evidence="6" id="KW-0175">Coiled coil</keyword>
<protein>
    <recommendedName>
        <fullName evidence="9">Zn(2)-C6 fungal-type domain-containing protein</fullName>
    </recommendedName>
</protein>
<keyword evidence="5" id="KW-0539">Nucleus</keyword>
<comment type="subcellular location">
    <subcellularLocation>
        <location evidence="1">Nucleus</location>
    </subcellularLocation>
</comment>
<feature type="coiled-coil region" evidence="6">
    <location>
        <begin position="60"/>
        <end position="87"/>
    </location>
</feature>
<keyword evidence="2" id="KW-0805">Transcription regulation</keyword>
<dbReference type="GeneID" id="81584683"/>
<gene>
    <name evidence="7" type="ORF">N7537_003383</name>
</gene>
<dbReference type="GO" id="GO:0005634">
    <property type="term" value="C:nucleus"/>
    <property type="evidence" value="ECO:0007669"/>
    <property type="project" value="UniProtKB-SubCell"/>
</dbReference>
<name>A0AAD6H2V2_9EURO</name>
<keyword evidence="3" id="KW-0238">DNA-binding</keyword>
<evidence type="ECO:0000256" key="5">
    <source>
        <dbReference type="ARBA" id="ARBA00023242"/>
    </source>
</evidence>